<dbReference type="KEGG" id="ark:D6B99_08440"/>
<feature type="domain" description="RagB/SusD" evidence="7">
    <location>
        <begin position="359"/>
        <end position="602"/>
    </location>
</feature>
<evidence type="ECO:0000259" key="7">
    <source>
        <dbReference type="Pfam" id="PF07980"/>
    </source>
</evidence>
<dbReference type="CDD" id="cd08977">
    <property type="entry name" value="SusD"/>
    <property type="match status" value="1"/>
</dbReference>
<dbReference type="SUPFAM" id="SSF48452">
    <property type="entry name" value="TPR-like"/>
    <property type="match status" value="1"/>
</dbReference>
<evidence type="ECO:0000259" key="8">
    <source>
        <dbReference type="Pfam" id="PF14322"/>
    </source>
</evidence>
<feature type="domain" description="SusD-like N-terminal" evidence="8">
    <location>
        <begin position="98"/>
        <end position="224"/>
    </location>
</feature>
<evidence type="ECO:0000256" key="6">
    <source>
        <dbReference type="SAM" id="SignalP"/>
    </source>
</evidence>
<evidence type="ECO:0000313" key="9">
    <source>
        <dbReference type="EMBL" id="AYD47632.1"/>
    </source>
</evidence>
<feature type="signal peptide" evidence="6">
    <location>
        <begin position="1"/>
        <end position="24"/>
    </location>
</feature>
<dbReference type="GO" id="GO:0009279">
    <property type="term" value="C:cell outer membrane"/>
    <property type="evidence" value="ECO:0007669"/>
    <property type="project" value="UniProtKB-SubCell"/>
</dbReference>
<evidence type="ECO:0000256" key="1">
    <source>
        <dbReference type="ARBA" id="ARBA00004442"/>
    </source>
</evidence>
<dbReference type="OrthoDB" id="727588at2"/>
<evidence type="ECO:0000256" key="2">
    <source>
        <dbReference type="ARBA" id="ARBA00006275"/>
    </source>
</evidence>
<dbReference type="InterPro" id="IPR012944">
    <property type="entry name" value="SusD_RagB_dom"/>
</dbReference>
<evidence type="ECO:0000256" key="4">
    <source>
        <dbReference type="ARBA" id="ARBA00023136"/>
    </source>
</evidence>
<keyword evidence="5" id="KW-0998">Cell outer membrane</keyword>
<feature type="chain" id="PRO_5017299519" evidence="6">
    <location>
        <begin position="25"/>
        <end position="610"/>
    </location>
</feature>
<comment type="similarity">
    <text evidence="2">Belongs to the SusD family.</text>
</comment>
<comment type="subcellular location">
    <subcellularLocation>
        <location evidence="1">Cell outer membrane</location>
    </subcellularLocation>
</comment>
<keyword evidence="4" id="KW-0472">Membrane</keyword>
<organism evidence="9 10">
    <name type="scientific">Arachidicoccus soli</name>
    <dbReference type="NCBI Taxonomy" id="2341117"/>
    <lineage>
        <taxon>Bacteria</taxon>
        <taxon>Pseudomonadati</taxon>
        <taxon>Bacteroidota</taxon>
        <taxon>Chitinophagia</taxon>
        <taxon>Chitinophagales</taxon>
        <taxon>Chitinophagaceae</taxon>
        <taxon>Arachidicoccus</taxon>
    </lineage>
</organism>
<evidence type="ECO:0000256" key="5">
    <source>
        <dbReference type="ARBA" id="ARBA00023237"/>
    </source>
</evidence>
<sequence>MKKIFCNICTVWVMVACLTLTSCKKWLNTPNPSAFDSETTFANANSAEMAVLGAYTKTFDRDLYYRLGMGTDICISTEGIGGSKWLLSNYEYSASIIPDGVYNGMYSAIEYANVCIKNLKVMTSKDSSEEKKIKMLLGECYAIRAMSYFNVVRYWGDVPYSITPVAEAKTLFSSRVSRDSIYDGCVADLQKAVQLLPWYSSGMIPTPERFSKNAAYGILARIALTAAGYSLRWDLKTYAAASVQLAQRPDVSRIKQLYQIASDACTAVMSQGENSLLPKFETVFRNLVQGKYDNETMLEYGQYGNDVNSSNIGYTNGMFSNSGSMYGKAAPLMGAIPTLWYDYQEGDTRRDVTIANYGITATNVRQMNPYGDNRIGKFRVTWMNDNGFGVNKRSIDWPWLRYSDILLMYAEAQNELFKAPTPTGIAAYEKVRIRAFGGDVSKIGTTPTDYLGFRAAIINERKLEFAFEGLRRTDLVRWGVLYDTVNQAKQNVLDMANHAGRYANIDVYRAYKQETASSFDDPIVGVPYIGFKTAPSKIETDSLSAAGYVLLNMYTGSPVTGSGTFPLQANAPWVTGLFQGLKKNQVECLPLSTSMMDNNMGLQNEQQPMY</sequence>
<reference evidence="9 10" key="1">
    <citation type="submission" date="2018-09" db="EMBL/GenBank/DDBJ databases">
        <title>Arachidicoccus sp. nov., a bacterium isolated from soil.</title>
        <authorList>
            <person name="Weon H.-Y."/>
            <person name="Kwon S.-W."/>
            <person name="Lee S.A."/>
        </authorList>
    </citation>
    <scope>NUCLEOTIDE SEQUENCE [LARGE SCALE GENOMIC DNA]</scope>
    <source>
        <strain evidence="9 10">KIS59-12</strain>
    </source>
</reference>
<proteinExistence type="inferred from homology"/>
<dbReference type="Pfam" id="PF14322">
    <property type="entry name" value="SusD-like_3"/>
    <property type="match status" value="1"/>
</dbReference>
<dbReference type="Proteomes" id="UP000266118">
    <property type="component" value="Chromosome"/>
</dbReference>
<dbReference type="AlphaFoldDB" id="A0A386HPL2"/>
<accession>A0A386HPL2</accession>
<keyword evidence="3 6" id="KW-0732">Signal</keyword>
<dbReference type="Pfam" id="PF07980">
    <property type="entry name" value="SusD_RagB"/>
    <property type="match status" value="1"/>
</dbReference>
<name>A0A386HPL2_9BACT</name>
<dbReference type="RefSeq" id="WP_119986965.1">
    <property type="nucleotide sequence ID" value="NZ_CP032489.1"/>
</dbReference>
<dbReference type="InterPro" id="IPR011990">
    <property type="entry name" value="TPR-like_helical_dom_sf"/>
</dbReference>
<dbReference type="EMBL" id="CP032489">
    <property type="protein sequence ID" value="AYD47632.1"/>
    <property type="molecule type" value="Genomic_DNA"/>
</dbReference>
<gene>
    <name evidence="9" type="ORF">D6B99_08440</name>
</gene>
<evidence type="ECO:0000313" key="10">
    <source>
        <dbReference type="Proteomes" id="UP000266118"/>
    </source>
</evidence>
<protein>
    <submittedName>
        <fullName evidence="9">RagB/SusD family nutrient uptake outer membrane protein</fullName>
    </submittedName>
</protein>
<dbReference type="Gene3D" id="1.25.40.390">
    <property type="match status" value="1"/>
</dbReference>
<dbReference type="PROSITE" id="PS51257">
    <property type="entry name" value="PROKAR_LIPOPROTEIN"/>
    <property type="match status" value="1"/>
</dbReference>
<dbReference type="InterPro" id="IPR033985">
    <property type="entry name" value="SusD-like_N"/>
</dbReference>
<keyword evidence="10" id="KW-1185">Reference proteome</keyword>
<evidence type="ECO:0000256" key="3">
    <source>
        <dbReference type="ARBA" id="ARBA00022729"/>
    </source>
</evidence>